<organism evidence="1 2">
    <name type="scientific">Streptococcus danieliae</name>
    <dbReference type="NCBI Taxonomy" id="747656"/>
    <lineage>
        <taxon>Bacteria</taxon>
        <taxon>Bacillati</taxon>
        <taxon>Bacillota</taxon>
        <taxon>Bacilli</taxon>
        <taxon>Lactobacillales</taxon>
        <taxon>Streptococcaceae</taxon>
        <taxon>Streptococcus</taxon>
    </lineage>
</organism>
<name>A0A7X3G6V1_9STRE</name>
<gene>
    <name evidence="1" type="ORF">E5983_00875</name>
</gene>
<dbReference type="Proteomes" id="UP000461595">
    <property type="component" value="Unassembled WGS sequence"/>
</dbReference>
<accession>A0A7X3G6V1</accession>
<comment type="caution">
    <text evidence="1">The sequence shown here is derived from an EMBL/GenBank/DDBJ whole genome shotgun (WGS) entry which is preliminary data.</text>
</comment>
<protein>
    <submittedName>
        <fullName evidence="1">DUF1642 domain-containing protein</fullName>
    </submittedName>
</protein>
<evidence type="ECO:0000313" key="1">
    <source>
        <dbReference type="EMBL" id="MVX58228.1"/>
    </source>
</evidence>
<sequence>MTEKQKYKVGNKLLMEVVVDAFSEAGNYRLTSPKGEFLEWFSEAEIEKCLADTPPRPKVTQEVMDWYRKDYPNEEEKSVDEVLDKFANTAPIDSDVPKWLFQSGCSVSELNKRQHALATLIAYGPEAVEVIKEKRYKVRIPNEGMGPDYLVKGSGGQIFLAQKGFFDDLRYELTEEEIKRNHEPLWGTEWVKEVE</sequence>
<dbReference type="AlphaFoldDB" id="A0A7X3G6V1"/>
<dbReference type="Pfam" id="PF07852">
    <property type="entry name" value="DUF1642"/>
    <property type="match status" value="1"/>
</dbReference>
<dbReference type="RefSeq" id="WP_160332060.1">
    <property type="nucleotide sequence ID" value="NZ_WSRS01000004.1"/>
</dbReference>
<dbReference type="InterPro" id="IPR012865">
    <property type="entry name" value="DUF1642"/>
</dbReference>
<evidence type="ECO:0000313" key="2">
    <source>
        <dbReference type="Proteomes" id="UP000461595"/>
    </source>
</evidence>
<dbReference type="EMBL" id="WSRS01000004">
    <property type="protein sequence ID" value="MVX58228.1"/>
    <property type="molecule type" value="Genomic_DNA"/>
</dbReference>
<proteinExistence type="predicted"/>
<reference evidence="1 2" key="1">
    <citation type="submission" date="2019-12" db="EMBL/GenBank/DDBJ databases">
        <title>Microbes associate with the intestines of laboratory mice.</title>
        <authorList>
            <person name="Navarre W."/>
            <person name="Wong E."/>
        </authorList>
    </citation>
    <scope>NUCLEOTIDE SEQUENCE [LARGE SCALE GENOMIC DNA]</scope>
    <source>
        <strain evidence="1 2">NM51_B2-22</strain>
    </source>
</reference>